<dbReference type="RefSeq" id="WP_073403378.1">
    <property type="nucleotide sequence ID" value="NZ_FQTV01000017.1"/>
</dbReference>
<dbReference type="OrthoDB" id="2473397at2"/>
<reference evidence="2 3" key="1">
    <citation type="submission" date="2016-11" db="EMBL/GenBank/DDBJ databases">
        <authorList>
            <person name="Jaros S."/>
            <person name="Januszkiewicz K."/>
            <person name="Wedrychowicz H."/>
        </authorList>
    </citation>
    <scope>NUCLEOTIDE SEQUENCE [LARGE SCALE GENOMIC DNA]</scope>
    <source>
        <strain evidence="2 3">DSM 26991</strain>
    </source>
</reference>
<protein>
    <submittedName>
        <fullName evidence="2">Sporulation related domain-containing protein</fullName>
    </submittedName>
</protein>
<accession>A0A1M5FJ75</accession>
<organism evidence="2 3">
    <name type="scientific">Bacteroides luti</name>
    <dbReference type="NCBI Taxonomy" id="1297750"/>
    <lineage>
        <taxon>Bacteria</taxon>
        <taxon>Pseudomonadati</taxon>
        <taxon>Bacteroidota</taxon>
        <taxon>Bacteroidia</taxon>
        <taxon>Bacteroidales</taxon>
        <taxon>Bacteroidaceae</taxon>
        <taxon>Bacteroides</taxon>
    </lineage>
</organism>
<evidence type="ECO:0000313" key="3">
    <source>
        <dbReference type="Proteomes" id="UP000184509"/>
    </source>
</evidence>
<dbReference type="GO" id="GO:0042834">
    <property type="term" value="F:peptidoglycan binding"/>
    <property type="evidence" value="ECO:0007669"/>
    <property type="project" value="InterPro"/>
</dbReference>
<dbReference type="Pfam" id="PF05036">
    <property type="entry name" value="SPOR"/>
    <property type="match status" value="1"/>
</dbReference>
<proteinExistence type="predicted"/>
<sequence length="148" mass="16738">MKLYPVLLLFLFCLVTGVKGQNNIIKSLERQEPGCGTVTIHQDQRLESLIGSQHTKETKVLKESGYRILVFSGGDSREARNAAYEIEGKVKSYFPQLPVYTIFISPRWLCQAGDYKTIEEAYAMMKKMKQTGAFSEASIVRTQIIIPL</sequence>
<dbReference type="EMBL" id="FQTV01000017">
    <property type="protein sequence ID" value="SHF91536.1"/>
    <property type="molecule type" value="Genomic_DNA"/>
</dbReference>
<keyword evidence="3" id="KW-1185">Reference proteome</keyword>
<feature type="domain" description="SPOR" evidence="1">
    <location>
        <begin position="63"/>
        <end position="140"/>
    </location>
</feature>
<dbReference type="Proteomes" id="UP000184509">
    <property type="component" value="Unassembled WGS sequence"/>
</dbReference>
<dbReference type="STRING" id="1297750.SAMN05444405_1173"/>
<dbReference type="AlphaFoldDB" id="A0A1M5FJ75"/>
<dbReference type="InterPro" id="IPR007730">
    <property type="entry name" value="SPOR-like_dom"/>
</dbReference>
<evidence type="ECO:0000259" key="1">
    <source>
        <dbReference type="Pfam" id="PF05036"/>
    </source>
</evidence>
<evidence type="ECO:0000313" key="2">
    <source>
        <dbReference type="EMBL" id="SHF91536.1"/>
    </source>
</evidence>
<name>A0A1M5FJ75_9BACE</name>
<gene>
    <name evidence="2" type="ORF">SAMN05444405_1173</name>
</gene>